<keyword evidence="10 19" id="KW-0378">Hydrolase</keyword>
<comment type="similarity">
    <text evidence="6 19">In the N-terminal section; belongs to the DHBP synthase family.</text>
</comment>
<dbReference type="FunFam" id="3.90.870.10:FF:000001">
    <property type="entry name" value="Riboflavin biosynthesis protein RibBA"/>
    <property type="match status" value="1"/>
</dbReference>
<feature type="binding site" evidence="19">
    <location>
        <begin position="299"/>
        <end position="301"/>
    </location>
    <ligand>
        <name>GTP</name>
        <dbReference type="ChEBI" id="CHEBI:37565"/>
    </ligand>
</feature>
<dbReference type="UniPathway" id="UPA00275">
    <property type="reaction ID" value="UER00399"/>
</dbReference>
<dbReference type="NCBIfam" id="TIGR00505">
    <property type="entry name" value="ribA"/>
    <property type="match status" value="1"/>
</dbReference>
<evidence type="ECO:0000256" key="13">
    <source>
        <dbReference type="ARBA" id="ARBA00023134"/>
    </source>
</evidence>
<dbReference type="PANTHER" id="PTHR21327:SF18">
    <property type="entry name" value="3,4-DIHYDROXY-2-BUTANONE 4-PHOSPHATE SYNTHASE"/>
    <property type="match status" value="1"/>
</dbReference>
<dbReference type="PANTHER" id="PTHR21327">
    <property type="entry name" value="GTP CYCLOHYDROLASE II-RELATED"/>
    <property type="match status" value="1"/>
</dbReference>
<comment type="caution">
    <text evidence="22">The sequence shown here is derived from an EMBL/GenBank/DDBJ whole genome shotgun (WGS) entry which is preliminary data.</text>
</comment>
<feature type="binding site" evidence="19">
    <location>
        <position position="29"/>
    </location>
    <ligand>
        <name>Mg(2+)</name>
        <dbReference type="ChEBI" id="CHEBI:18420"/>
        <label>1</label>
    </ligand>
</feature>
<dbReference type="PIRSF" id="PIRSF001259">
    <property type="entry name" value="RibA"/>
    <property type="match status" value="1"/>
</dbReference>
<comment type="catalytic activity">
    <reaction evidence="18 19">
        <text>GTP + 4 H2O = 2,5-diamino-6-hydroxy-4-(5-phosphoribosylamino)-pyrimidine + formate + 2 phosphate + 3 H(+)</text>
        <dbReference type="Rhea" id="RHEA:23704"/>
        <dbReference type="ChEBI" id="CHEBI:15377"/>
        <dbReference type="ChEBI" id="CHEBI:15378"/>
        <dbReference type="ChEBI" id="CHEBI:15740"/>
        <dbReference type="ChEBI" id="CHEBI:37565"/>
        <dbReference type="ChEBI" id="CHEBI:43474"/>
        <dbReference type="ChEBI" id="CHEBI:58614"/>
        <dbReference type="EC" id="3.5.4.25"/>
    </reaction>
</comment>
<dbReference type="HAMAP" id="MF_00180">
    <property type="entry name" value="RibB"/>
    <property type="match status" value="1"/>
</dbReference>
<keyword evidence="23" id="KW-1185">Reference proteome</keyword>
<reference evidence="22 23" key="1">
    <citation type="submission" date="2018-02" db="EMBL/GenBank/DDBJ databases">
        <title>Genomic Encyclopedia of Archaeal and Bacterial Type Strains, Phase II (KMG-II): from individual species to whole genera.</title>
        <authorList>
            <person name="Goeker M."/>
        </authorList>
    </citation>
    <scope>NUCLEOTIDE SEQUENCE [LARGE SCALE GENOMIC DNA]</scope>
    <source>
        <strain evidence="22 23">YU 961-1</strain>
    </source>
</reference>
<keyword evidence="12 19" id="KW-0460">Magnesium</keyword>
<dbReference type="NCBIfam" id="NF001591">
    <property type="entry name" value="PRK00393.1"/>
    <property type="match status" value="1"/>
</dbReference>
<organism evidence="22 23">
    <name type="scientific">Actinokineospora auranticolor</name>
    <dbReference type="NCBI Taxonomy" id="155976"/>
    <lineage>
        <taxon>Bacteria</taxon>
        <taxon>Bacillati</taxon>
        <taxon>Actinomycetota</taxon>
        <taxon>Actinomycetes</taxon>
        <taxon>Pseudonocardiales</taxon>
        <taxon>Pseudonocardiaceae</taxon>
        <taxon>Actinokineospora</taxon>
    </lineage>
</organism>
<feature type="binding site" evidence="19">
    <location>
        <position position="361"/>
    </location>
    <ligand>
        <name>GTP</name>
        <dbReference type="ChEBI" id="CHEBI:37565"/>
    </ligand>
</feature>
<feature type="binding site" evidence="19">
    <location>
        <position position="321"/>
    </location>
    <ligand>
        <name>GTP</name>
        <dbReference type="ChEBI" id="CHEBI:37565"/>
    </ligand>
</feature>
<dbReference type="AlphaFoldDB" id="A0A2S6GNR5"/>
<accession>A0A2S6GNR5</accession>
<evidence type="ECO:0000256" key="9">
    <source>
        <dbReference type="ARBA" id="ARBA00022741"/>
    </source>
</evidence>
<evidence type="ECO:0000256" key="7">
    <source>
        <dbReference type="ARBA" id="ARBA00022619"/>
    </source>
</evidence>
<dbReference type="EC" id="4.1.99.12" evidence="19"/>
<evidence type="ECO:0000256" key="11">
    <source>
        <dbReference type="ARBA" id="ARBA00022833"/>
    </source>
</evidence>
<feature type="binding site" evidence="19">
    <location>
        <position position="144"/>
    </location>
    <ligand>
        <name>Mg(2+)</name>
        <dbReference type="ChEBI" id="CHEBI:18420"/>
        <label>2</label>
    </ligand>
</feature>
<feature type="binding site" evidence="19">
    <location>
        <position position="276"/>
    </location>
    <ligand>
        <name>GTP</name>
        <dbReference type="ChEBI" id="CHEBI:37565"/>
    </ligand>
</feature>
<evidence type="ECO:0000256" key="3">
    <source>
        <dbReference type="ARBA" id="ARBA00002284"/>
    </source>
</evidence>
<dbReference type="GO" id="GO:0008686">
    <property type="term" value="F:3,4-dihydroxy-2-butanone-4-phosphate synthase activity"/>
    <property type="evidence" value="ECO:0007669"/>
    <property type="project" value="UniProtKB-UniRule"/>
</dbReference>
<evidence type="ECO:0000256" key="2">
    <source>
        <dbReference type="ARBA" id="ARBA00001936"/>
    </source>
</evidence>
<feature type="binding site" evidence="19">
    <location>
        <begin position="141"/>
        <end position="145"/>
    </location>
    <ligand>
        <name>D-ribulose 5-phosphate</name>
        <dbReference type="ChEBI" id="CHEBI:58121"/>
    </ligand>
</feature>
<feature type="region of interest" description="DHBP synthase" evidence="19">
    <location>
        <begin position="1"/>
        <end position="204"/>
    </location>
</feature>
<dbReference type="GO" id="GO:0003935">
    <property type="term" value="F:GTP cyclohydrolase II activity"/>
    <property type="evidence" value="ECO:0007669"/>
    <property type="project" value="UniProtKB-UniRule"/>
</dbReference>
<comment type="catalytic activity">
    <reaction evidence="1 19">
        <text>D-ribulose 5-phosphate = (2S)-2-hydroxy-3-oxobutyl phosphate + formate + H(+)</text>
        <dbReference type="Rhea" id="RHEA:18457"/>
        <dbReference type="ChEBI" id="CHEBI:15378"/>
        <dbReference type="ChEBI" id="CHEBI:15740"/>
        <dbReference type="ChEBI" id="CHEBI:58121"/>
        <dbReference type="ChEBI" id="CHEBI:58830"/>
        <dbReference type="EC" id="4.1.99.12"/>
    </reaction>
</comment>
<feature type="domain" description="GTP cyclohydrolase II" evidence="21">
    <location>
        <begin position="211"/>
        <end position="377"/>
    </location>
</feature>
<evidence type="ECO:0000256" key="8">
    <source>
        <dbReference type="ARBA" id="ARBA00022723"/>
    </source>
</evidence>
<dbReference type="InterPro" id="IPR000926">
    <property type="entry name" value="RibA"/>
</dbReference>
<evidence type="ECO:0000313" key="23">
    <source>
        <dbReference type="Proteomes" id="UP000239203"/>
    </source>
</evidence>
<keyword evidence="15 19" id="KW-0456">Lyase</keyword>
<gene>
    <name evidence="19" type="primary">ribBA</name>
    <name evidence="22" type="ORF">CLV40_109156</name>
</gene>
<dbReference type="InterPro" id="IPR032677">
    <property type="entry name" value="GTP_cyclohydro_II"/>
</dbReference>
<keyword evidence="13 19" id="KW-0342">GTP-binding</keyword>
<dbReference type="GO" id="GO:0005525">
    <property type="term" value="F:GTP binding"/>
    <property type="evidence" value="ECO:0007669"/>
    <property type="project" value="UniProtKB-KW"/>
</dbReference>
<dbReference type="FunFam" id="3.40.50.10990:FF:000001">
    <property type="entry name" value="Riboflavin biosynthesis protein RibBA"/>
    <property type="match status" value="1"/>
</dbReference>
<comment type="similarity">
    <text evidence="19">In the C-terminal section; belongs to the GTP cyclohydrolase II family.</text>
</comment>
<dbReference type="GO" id="GO:0030145">
    <property type="term" value="F:manganese ion binding"/>
    <property type="evidence" value="ECO:0007669"/>
    <property type="project" value="UniProtKB-UniRule"/>
</dbReference>
<feature type="active site" description="Nucleophile; for GTP cyclohydrolase activity" evidence="19">
    <location>
        <position position="335"/>
    </location>
</feature>
<comment type="pathway">
    <text evidence="5 19">Cofactor biosynthesis; riboflavin biosynthesis; 2-hydroxy-3-oxobutyl phosphate from D-ribulose 5-phosphate: step 1/1.</text>
</comment>
<dbReference type="InterPro" id="IPR016299">
    <property type="entry name" value="Riboflavin_synth_RibBA"/>
</dbReference>
<dbReference type="HAMAP" id="MF_01283">
    <property type="entry name" value="RibBA"/>
    <property type="match status" value="1"/>
</dbReference>
<keyword evidence="7 19" id="KW-0686">Riboflavin biosynthesis</keyword>
<dbReference type="GO" id="GO:0000287">
    <property type="term" value="F:magnesium ion binding"/>
    <property type="evidence" value="ECO:0007669"/>
    <property type="project" value="UniProtKB-UniRule"/>
</dbReference>
<evidence type="ECO:0000256" key="19">
    <source>
        <dbReference type="HAMAP-Rule" id="MF_01283"/>
    </source>
</evidence>
<feature type="region of interest" description="Disordered" evidence="20">
    <location>
        <begin position="414"/>
        <end position="442"/>
    </location>
</feature>
<keyword evidence="14 19" id="KW-0464">Manganese</keyword>
<feature type="binding site" evidence="19">
    <location>
        <position position="356"/>
    </location>
    <ligand>
        <name>GTP</name>
        <dbReference type="ChEBI" id="CHEBI:37565"/>
    </ligand>
</feature>
<feature type="binding site" evidence="19">
    <location>
        <position position="29"/>
    </location>
    <ligand>
        <name>Mg(2+)</name>
        <dbReference type="ChEBI" id="CHEBI:18420"/>
        <label>2</label>
    </ligand>
</feature>
<comment type="pathway">
    <text evidence="4 19">Cofactor biosynthesis; riboflavin biosynthesis; 5-amino-6-(D-ribitylamino)uracil from GTP: step 1/4.</text>
</comment>
<dbReference type="InterPro" id="IPR017945">
    <property type="entry name" value="DHBP_synth_RibB-like_a/b_dom"/>
</dbReference>
<comment type="cofactor">
    <cofactor evidence="2">
        <name>Mn(2+)</name>
        <dbReference type="ChEBI" id="CHEBI:29035"/>
    </cofactor>
</comment>
<dbReference type="Pfam" id="PF00925">
    <property type="entry name" value="GTP_cyclohydro2"/>
    <property type="match status" value="1"/>
</dbReference>
<evidence type="ECO:0000256" key="6">
    <source>
        <dbReference type="ARBA" id="ARBA00005520"/>
    </source>
</evidence>
<evidence type="ECO:0000256" key="15">
    <source>
        <dbReference type="ARBA" id="ARBA00023239"/>
    </source>
</evidence>
<feature type="site" description="Essential for DHBP synthase activity" evidence="19">
    <location>
        <position position="127"/>
    </location>
</feature>
<dbReference type="Pfam" id="PF00926">
    <property type="entry name" value="DHBP_synthase"/>
    <property type="match status" value="1"/>
</dbReference>
<evidence type="ECO:0000256" key="17">
    <source>
        <dbReference type="ARBA" id="ARBA00043932"/>
    </source>
</evidence>
<feature type="compositionally biased region" description="Polar residues" evidence="20">
    <location>
        <begin position="427"/>
        <end position="442"/>
    </location>
</feature>
<evidence type="ECO:0000256" key="14">
    <source>
        <dbReference type="ARBA" id="ARBA00023211"/>
    </source>
</evidence>
<dbReference type="CDD" id="cd00641">
    <property type="entry name" value="GTP_cyclohydro2"/>
    <property type="match status" value="1"/>
</dbReference>
<feature type="binding site" evidence="19">
    <location>
        <begin position="255"/>
        <end position="259"/>
    </location>
    <ligand>
        <name>GTP</name>
        <dbReference type="ChEBI" id="CHEBI:37565"/>
    </ligand>
</feature>
<evidence type="ECO:0000256" key="10">
    <source>
        <dbReference type="ARBA" id="ARBA00022801"/>
    </source>
</evidence>
<evidence type="ECO:0000256" key="5">
    <source>
        <dbReference type="ARBA" id="ARBA00004904"/>
    </source>
</evidence>
<dbReference type="NCBIfam" id="NF006803">
    <property type="entry name" value="PRK09311.1"/>
    <property type="match status" value="1"/>
</dbReference>
<evidence type="ECO:0000256" key="20">
    <source>
        <dbReference type="SAM" id="MobiDB-lite"/>
    </source>
</evidence>
<feature type="binding site" evidence="19">
    <location>
        <position position="260"/>
    </location>
    <ligand>
        <name>Zn(2+)</name>
        <dbReference type="ChEBI" id="CHEBI:29105"/>
        <note>catalytic</note>
    </ligand>
</feature>
<feature type="binding site" evidence="19">
    <location>
        <position position="33"/>
    </location>
    <ligand>
        <name>D-ribulose 5-phosphate</name>
        <dbReference type="ChEBI" id="CHEBI:58121"/>
    </ligand>
</feature>
<evidence type="ECO:0000256" key="18">
    <source>
        <dbReference type="ARBA" id="ARBA00049295"/>
    </source>
</evidence>
<dbReference type="EC" id="3.5.4.25" evidence="19"/>
<comment type="cofactor">
    <cofactor evidence="19">
        <name>Zn(2+)</name>
        <dbReference type="ChEBI" id="CHEBI:29105"/>
    </cofactor>
    <text evidence="19">Binds 1 zinc ion per subunit.</text>
</comment>
<keyword evidence="9 19" id="KW-0547">Nucleotide-binding</keyword>
<name>A0A2S6GNR5_9PSEU</name>
<dbReference type="Gene3D" id="3.40.50.10990">
    <property type="entry name" value="GTP cyclohydrolase II"/>
    <property type="match status" value="1"/>
</dbReference>
<dbReference type="GO" id="GO:0009231">
    <property type="term" value="P:riboflavin biosynthetic process"/>
    <property type="evidence" value="ECO:0007669"/>
    <property type="project" value="UniProtKB-UniRule"/>
</dbReference>
<dbReference type="Proteomes" id="UP000239203">
    <property type="component" value="Unassembled WGS sequence"/>
</dbReference>
<dbReference type="HAMAP" id="MF_00179">
    <property type="entry name" value="RibA"/>
    <property type="match status" value="1"/>
</dbReference>
<evidence type="ECO:0000259" key="21">
    <source>
        <dbReference type="Pfam" id="PF00925"/>
    </source>
</evidence>
<feature type="active site" description="Proton acceptor; for GTP cyclohydrolase activity" evidence="19">
    <location>
        <position position="333"/>
    </location>
</feature>
<keyword evidence="11 19" id="KW-0862">Zinc</keyword>
<evidence type="ECO:0000313" key="22">
    <source>
        <dbReference type="EMBL" id="PPK66771.1"/>
    </source>
</evidence>
<feature type="region of interest" description="GTP cyclohydrolase II" evidence="19">
    <location>
        <begin position="205"/>
        <end position="442"/>
    </location>
</feature>
<dbReference type="NCBIfam" id="TIGR00506">
    <property type="entry name" value="ribB"/>
    <property type="match status" value="1"/>
</dbReference>
<dbReference type="InterPro" id="IPR000422">
    <property type="entry name" value="DHBP_synthase_RibB"/>
</dbReference>
<sequence>MRDFSAIERAIADIAEGKAVVVVDDEDRENEGDLIFAAEKCTPELLAFMVRYTSGYICVPLTEADCARLDLPPMFHTNQDARGTAYTVTVDAAEGVSTGISAADRAHTIRLLADADATAKDFNRPGHVVPLRAKEGGVLRRPGHTEAAIDLARLAGLRPAGVLCEIVSQKDEGDMARYDELQVFAAEHDLTIITIADLIAYRRRTEKQVTKVAEARIPTAHGTFVAVGYDSLLDGIEHVALVYGDLTDGESVLVRVHSECLTGDVFGSLRCDCGPQLDAALEAVAAEGRGVVLYMRGHEGRGIGLMHKLQAYQLQDDGADTVDANLALGVPADARDYGTGAQILVDLGVKSMRLLTNNPAKRVGLEGYGLAVVDRVPLSVWPNPENLRYLRTKRDRMGHELGNLEQYEVGTDRLGLGEDTVPGDSVGTASTGSNGSVGSTEA</sequence>
<comment type="cofactor">
    <cofactor evidence="19">
        <name>Mg(2+)</name>
        <dbReference type="ChEBI" id="CHEBI:18420"/>
    </cofactor>
    <cofactor evidence="19">
        <name>Mn(2+)</name>
        <dbReference type="ChEBI" id="CHEBI:29035"/>
    </cofactor>
    <text evidence="19">Binds 2 divalent metal cations per subunit. Magnesium or manganese.</text>
</comment>
<keyword evidence="8 19" id="KW-0479">Metal-binding</keyword>
<dbReference type="RefSeq" id="WP_245931362.1">
    <property type="nucleotide sequence ID" value="NZ_CP154825.1"/>
</dbReference>
<dbReference type="SUPFAM" id="SSF55821">
    <property type="entry name" value="YrdC/RibB"/>
    <property type="match status" value="1"/>
</dbReference>
<dbReference type="GO" id="GO:0005829">
    <property type="term" value="C:cytosol"/>
    <property type="evidence" value="ECO:0007669"/>
    <property type="project" value="TreeGrafter"/>
</dbReference>
<evidence type="ECO:0000256" key="12">
    <source>
        <dbReference type="ARBA" id="ARBA00022842"/>
    </source>
</evidence>
<feature type="binding site" evidence="19">
    <location>
        <begin position="28"/>
        <end position="29"/>
    </location>
    <ligand>
        <name>D-ribulose 5-phosphate</name>
        <dbReference type="ChEBI" id="CHEBI:58121"/>
    </ligand>
</feature>
<keyword evidence="16 19" id="KW-0511">Multifunctional enzyme</keyword>
<comment type="function">
    <text evidence="3 19">Catalyzes the conversion of D-ribulose 5-phosphate to formate and 3,4-dihydroxy-2-butanone 4-phosphate.</text>
</comment>
<evidence type="ECO:0000256" key="16">
    <source>
        <dbReference type="ARBA" id="ARBA00023268"/>
    </source>
</evidence>
<comment type="function">
    <text evidence="17 19">Catalyzes the conversion of GTP to 2,5-diamino-6-ribosylamino-4(3H)-pyrimidinone 5'-phosphate (DARP), formate and pyrophosphate.</text>
</comment>
<dbReference type="InterPro" id="IPR036144">
    <property type="entry name" value="RibA-like_sf"/>
</dbReference>
<dbReference type="Gene3D" id="3.90.870.10">
    <property type="entry name" value="DHBP synthase"/>
    <property type="match status" value="1"/>
</dbReference>
<feature type="binding site" evidence="19">
    <location>
        <position position="165"/>
    </location>
    <ligand>
        <name>D-ribulose 5-phosphate</name>
        <dbReference type="ChEBI" id="CHEBI:58121"/>
    </ligand>
</feature>
<evidence type="ECO:0000256" key="1">
    <source>
        <dbReference type="ARBA" id="ARBA00000141"/>
    </source>
</evidence>
<feature type="site" description="Essential for DHBP synthase activity" evidence="19">
    <location>
        <position position="165"/>
    </location>
</feature>
<proteinExistence type="inferred from homology"/>
<dbReference type="GO" id="GO:0008270">
    <property type="term" value="F:zinc ion binding"/>
    <property type="evidence" value="ECO:0007669"/>
    <property type="project" value="UniProtKB-UniRule"/>
</dbReference>
<protein>
    <recommendedName>
        <fullName evidence="19">Riboflavin biosynthesis protein RibBA</fullName>
    </recommendedName>
    <domain>
        <recommendedName>
            <fullName evidence="19">3,4-dihydroxy-2-butanone 4-phosphate synthase</fullName>
            <shortName evidence="19">DHBP synthase</shortName>
            <ecNumber evidence="19">4.1.99.12</ecNumber>
        </recommendedName>
    </domain>
    <domain>
        <recommendedName>
            <fullName evidence="19">GTP cyclohydrolase-2</fullName>
            <ecNumber evidence="19">3.5.4.25</ecNumber>
        </recommendedName>
        <alternativeName>
            <fullName evidence="19">GTP cyclohydrolase II</fullName>
        </alternativeName>
    </domain>
</protein>
<dbReference type="EMBL" id="PTIX01000009">
    <property type="protein sequence ID" value="PPK66771.1"/>
    <property type="molecule type" value="Genomic_DNA"/>
</dbReference>
<feature type="binding site" evidence="19">
    <location>
        <position position="273"/>
    </location>
    <ligand>
        <name>Zn(2+)</name>
        <dbReference type="ChEBI" id="CHEBI:29105"/>
        <note>catalytic</note>
    </ligand>
</feature>
<dbReference type="SUPFAM" id="SSF142695">
    <property type="entry name" value="RibA-like"/>
    <property type="match status" value="1"/>
</dbReference>
<evidence type="ECO:0000256" key="4">
    <source>
        <dbReference type="ARBA" id="ARBA00004853"/>
    </source>
</evidence>
<feature type="binding site" evidence="19">
    <location>
        <position position="271"/>
    </location>
    <ligand>
        <name>Zn(2+)</name>
        <dbReference type="ChEBI" id="CHEBI:29105"/>
        <note>catalytic</note>
    </ligand>
</feature>